<name>A0ABW0FUL0_9CAUL</name>
<comment type="caution">
    <text evidence="1">The sequence shown here is derived from an EMBL/GenBank/DDBJ whole genome shotgun (WGS) entry which is preliminary data.</text>
</comment>
<evidence type="ECO:0000313" key="1">
    <source>
        <dbReference type="EMBL" id="MFC5345430.1"/>
    </source>
</evidence>
<dbReference type="EMBL" id="JBHSLF010000048">
    <property type="protein sequence ID" value="MFC5345430.1"/>
    <property type="molecule type" value="Genomic_DNA"/>
</dbReference>
<dbReference type="SUPFAM" id="SSF56059">
    <property type="entry name" value="Glutathione synthetase ATP-binding domain-like"/>
    <property type="match status" value="1"/>
</dbReference>
<evidence type="ECO:0000313" key="2">
    <source>
        <dbReference type="Proteomes" id="UP001596152"/>
    </source>
</evidence>
<protein>
    <recommendedName>
        <fullName evidence="3">Circularly permuted type 2 ATP-grasp protein</fullName>
    </recommendedName>
</protein>
<dbReference type="RefSeq" id="WP_287928190.1">
    <property type="nucleotide sequence ID" value="NZ_CP169082.1"/>
</dbReference>
<dbReference type="Proteomes" id="UP001596152">
    <property type="component" value="Unassembled WGS sequence"/>
</dbReference>
<proteinExistence type="predicted"/>
<accession>A0ABW0FUL0</accession>
<gene>
    <name evidence="1" type="ORF">ACFPIE_16060</name>
</gene>
<organism evidence="1 2">
    <name type="scientific">Brevundimonas staleyi</name>
    <dbReference type="NCBI Taxonomy" id="74326"/>
    <lineage>
        <taxon>Bacteria</taxon>
        <taxon>Pseudomonadati</taxon>
        <taxon>Pseudomonadota</taxon>
        <taxon>Alphaproteobacteria</taxon>
        <taxon>Caulobacterales</taxon>
        <taxon>Caulobacteraceae</taxon>
        <taxon>Brevundimonas</taxon>
    </lineage>
</organism>
<keyword evidence="2" id="KW-1185">Reference proteome</keyword>
<reference evidence="2" key="1">
    <citation type="journal article" date="2019" name="Int. J. Syst. Evol. Microbiol.">
        <title>The Global Catalogue of Microorganisms (GCM) 10K type strain sequencing project: providing services to taxonomists for standard genome sequencing and annotation.</title>
        <authorList>
            <consortium name="The Broad Institute Genomics Platform"/>
            <consortium name="The Broad Institute Genome Sequencing Center for Infectious Disease"/>
            <person name="Wu L."/>
            <person name="Ma J."/>
        </authorList>
    </citation>
    <scope>NUCLEOTIDE SEQUENCE [LARGE SCALE GENOMIC DNA]</scope>
    <source>
        <strain evidence="2">JCM 12125</strain>
    </source>
</reference>
<sequence>MSETGGIGDSARDAVLNRDCFCITLDRSSLSAAIRAEAGDPDLVGALLASRPNLFSGGPVFISTHDVKAMLDVVAAIEAATGDTAYQEEVLGWAPAIARHDFGPRGVFMGYDFHLGGSGPKLIEVNTNAGGAFLNALLARAQEACCRQASDARRANAPGEFEALVWQMFIDEWELQGRVGQPRTIAIVEDGPKDQFLYPEFLLAQRFFEQRGVKACVVDPSELRISGGRLEHDGQTVDLVYNRLVDFSLDAAGHEALRDAYLHGAVVLTPNPRNHALFADKRNLSLLSDPAMVAGWDLTPGQLKSLSAIPHTALVTAENAERLWAERSRHFFKPAGGHGGKAVYRGDKLTRRVWAEIQRGGYIAQELAKPSERRIKIDGEIQSLKLDVRLYTYQGQPLQMAARVYQGQTTNFRTPGGGFAPVFVV</sequence>
<evidence type="ECO:0008006" key="3">
    <source>
        <dbReference type="Google" id="ProtNLM"/>
    </source>
</evidence>